<dbReference type="InterPro" id="IPR045340">
    <property type="entry name" value="DUF6533"/>
</dbReference>
<comment type="caution">
    <text evidence="3">The sequence shown here is derived from an EMBL/GenBank/DDBJ whole genome shotgun (WGS) entry which is preliminary data.</text>
</comment>
<dbReference type="AlphaFoldDB" id="A0A9P7E351"/>
<reference evidence="3" key="1">
    <citation type="journal article" date="2020" name="New Phytol.">
        <title>Comparative genomics reveals dynamic genome evolution in host specialist ectomycorrhizal fungi.</title>
        <authorList>
            <person name="Lofgren L.A."/>
            <person name="Nguyen N.H."/>
            <person name="Vilgalys R."/>
            <person name="Ruytinx J."/>
            <person name="Liao H.L."/>
            <person name="Branco S."/>
            <person name="Kuo A."/>
            <person name="LaButti K."/>
            <person name="Lipzen A."/>
            <person name="Andreopoulos W."/>
            <person name="Pangilinan J."/>
            <person name="Riley R."/>
            <person name="Hundley H."/>
            <person name="Na H."/>
            <person name="Barry K."/>
            <person name="Grigoriev I.V."/>
            <person name="Stajich J.E."/>
            <person name="Kennedy P.G."/>
        </authorList>
    </citation>
    <scope>NUCLEOTIDE SEQUENCE</scope>
    <source>
        <strain evidence="3">S12</strain>
    </source>
</reference>
<accession>A0A9P7E351</accession>
<keyword evidence="4" id="KW-1185">Reference proteome</keyword>
<name>A0A9P7E351_9AGAM</name>
<dbReference type="OrthoDB" id="2668325at2759"/>
<evidence type="ECO:0000256" key="1">
    <source>
        <dbReference type="SAM" id="Phobius"/>
    </source>
</evidence>
<feature type="transmembrane region" description="Helical" evidence="1">
    <location>
        <begin position="107"/>
        <end position="128"/>
    </location>
</feature>
<proteinExistence type="predicted"/>
<organism evidence="3 4">
    <name type="scientific">Suillus plorans</name>
    <dbReference type="NCBI Taxonomy" id="116603"/>
    <lineage>
        <taxon>Eukaryota</taxon>
        <taxon>Fungi</taxon>
        <taxon>Dikarya</taxon>
        <taxon>Basidiomycota</taxon>
        <taxon>Agaricomycotina</taxon>
        <taxon>Agaricomycetes</taxon>
        <taxon>Agaricomycetidae</taxon>
        <taxon>Boletales</taxon>
        <taxon>Suillineae</taxon>
        <taxon>Suillaceae</taxon>
        <taxon>Suillus</taxon>
    </lineage>
</organism>
<evidence type="ECO:0000313" key="3">
    <source>
        <dbReference type="EMBL" id="KAG1809787.1"/>
    </source>
</evidence>
<gene>
    <name evidence="3" type="ORF">HD556DRAFT_1435516</name>
</gene>
<protein>
    <recommendedName>
        <fullName evidence="2">DUF6533 domain-containing protein</fullName>
    </recommendedName>
</protein>
<dbReference type="GeneID" id="64599209"/>
<feature type="domain" description="DUF6533" evidence="2">
    <location>
        <begin position="71"/>
        <end position="120"/>
    </location>
</feature>
<keyword evidence="1" id="KW-0812">Transmembrane</keyword>
<dbReference type="Pfam" id="PF20151">
    <property type="entry name" value="DUF6533"/>
    <property type="match status" value="1"/>
</dbReference>
<evidence type="ECO:0000313" key="4">
    <source>
        <dbReference type="Proteomes" id="UP000719766"/>
    </source>
</evidence>
<keyword evidence="1" id="KW-1133">Transmembrane helix</keyword>
<dbReference type="RefSeq" id="XP_041167452.1">
    <property type="nucleotide sequence ID" value="XM_041305445.1"/>
</dbReference>
<keyword evidence="1" id="KW-0472">Membrane</keyword>
<dbReference type="EMBL" id="JABBWE010000001">
    <property type="protein sequence ID" value="KAG1809787.1"/>
    <property type="molecule type" value="Genomic_DNA"/>
</dbReference>
<evidence type="ECO:0000259" key="2">
    <source>
        <dbReference type="Pfam" id="PF20151"/>
    </source>
</evidence>
<sequence length="130" mass="14626">MLGASSAYQAVAGTISDEILPLAVHAQYRCIAPWHSGLAGKYHEAHTEYRSYPDMSSLSISDLTKLQTVKYVNLGSLAILAFDVCITFSEEVEEIFVRWTWFRPWDVIRVIFVISRYLPFAGVGMIAYGE</sequence>
<dbReference type="Proteomes" id="UP000719766">
    <property type="component" value="Unassembled WGS sequence"/>
</dbReference>